<evidence type="ECO:0000313" key="2">
    <source>
        <dbReference type="Proteomes" id="UP000321832"/>
    </source>
</evidence>
<protein>
    <submittedName>
        <fullName evidence="1">Uncharacterized protein</fullName>
    </submittedName>
</protein>
<reference evidence="1 2" key="1">
    <citation type="submission" date="2019-08" db="EMBL/GenBank/DDBJ databases">
        <authorList>
            <person name="Khan S.A."/>
            <person name="Jeon C.O."/>
            <person name="Jeong S.E."/>
        </authorList>
    </citation>
    <scope>NUCLEOTIDE SEQUENCE [LARGE SCALE GENOMIC DNA]</scope>
    <source>
        <strain evidence="2">IMCC1728</strain>
    </source>
</reference>
<name>A0A5C6U0G9_9BURK</name>
<organism evidence="1 2">
    <name type="scientific">Piscinibacter aquaticus</name>
    <dbReference type="NCBI Taxonomy" id="392597"/>
    <lineage>
        <taxon>Bacteria</taxon>
        <taxon>Pseudomonadati</taxon>
        <taxon>Pseudomonadota</taxon>
        <taxon>Betaproteobacteria</taxon>
        <taxon>Burkholderiales</taxon>
        <taxon>Sphaerotilaceae</taxon>
        <taxon>Piscinibacter</taxon>
    </lineage>
</organism>
<dbReference type="AlphaFoldDB" id="A0A5C6U0G9"/>
<evidence type="ECO:0000313" key="1">
    <source>
        <dbReference type="EMBL" id="TXC66030.1"/>
    </source>
</evidence>
<gene>
    <name evidence="1" type="ORF">FSC37_09225</name>
</gene>
<accession>A0A5C6U0G9</accession>
<dbReference type="EMBL" id="VOPW01000001">
    <property type="protein sequence ID" value="TXC66030.1"/>
    <property type="molecule type" value="Genomic_DNA"/>
</dbReference>
<dbReference type="Proteomes" id="UP000321832">
    <property type="component" value="Unassembled WGS sequence"/>
</dbReference>
<comment type="caution">
    <text evidence="1">The sequence shown here is derived from an EMBL/GenBank/DDBJ whole genome shotgun (WGS) entry which is preliminary data.</text>
</comment>
<proteinExistence type="predicted"/>
<sequence length="72" mass="7636">MKERLAQALALLAELNAGQRITPDGQQTAQQLGVLLQQAHDQAEEPPVVQPVDAALAHLTERVEALCEAAGV</sequence>
<keyword evidence="2" id="KW-1185">Reference proteome</keyword>